<keyword evidence="3 13" id="KW-0812">Transmembrane</keyword>
<dbReference type="GO" id="GO:0007163">
    <property type="term" value="P:establishment or maintenance of cell polarity"/>
    <property type="evidence" value="ECO:0007669"/>
    <property type="project" value="UniProtKB-ARBA"/>
</dbReference>
<feature type="domain" description="Cadherin" evidence="14">
    <location>
        <begin position="1608"/>
        <end position="1712"/>
    </location>
</feature>
<dbReference type="CDD" id="cd11304">
    <property type="entry name" value="Cadherin_repeat"/>
    <property type="match status" value="15"/>
</dbReference>
<keyword evidence="11" id="KW-0325">Glycoprotein</keyword>
<dbReference type="EMBL" id="JACVVK020000215">
    <property type="protein sequence ID" value="KAK7484130.1"/>
    <property type="molecule type" value="Genomic_DNA"/>
</dbReference>
<gene>
    <name evidence="15" type="ORF">BaRGS_00024619</name>
</gene>
<evidence type="ECO:0000256" key="8">
    <source>
        <dbReference type="ARBA" id="ARBA00022989"/>
    </source>
</evidence>
<dbReference type="Pfam" id="PF00028">
    <property type="entry name" value="Cadherin"/>
    <property type="match status" value="14"/>
</dbReference>
<evidence type="ECO:0000259" key="14">
    <source>
        <dbReference type="PROSITE" id="PS50268"/>
    </source>
</evidence>
<feature type="non-terminal residue" evidence="15">
    <location>
        <position position="1874"/>
    </location>
</feature>
<dbReference type="FunFam" id="2.60.40.60:FF:000015">
    <property type="entry name" value="FAT atypical cadherin 1"/>
    <property type="match status" value="1"/>
</dbReference>
<feature type="domain" description="Cadherin" evidence="14">
    <location>
        <begin position="869"/>
        <end position="975"/>
    </location>
</feature>
<evidence type="ECO:0000256" key="11">
    <source>
        <dbReference type="ARBA" id="ARBA00023180"/>
    </source>
</evidence>
<keyword evidence="6 12" id="KW-0106">Calcium</keyword>
<evidence type="ECO:0000256" key="2">
    <source>
        <dbReference type="ARBA" id="ARBA00022536"/>
    </source>
</evidence>
<dbReference type="FunFam" id="2.60.40.60:FF:000181">
    <property type="entry name" value="Predicted protein"/>
    <property type="match status" value="1"/>
</dbReference>
<dbReference type="GO" id="GO:0016020">
    <property type="term" value="C:membrane"/>
    <property type="evidence" value="ECO:0007669"/>
    <property type="project" value="UniProtKB-SubCell"/>
</dbReference>
<evidence type="ECO:0000256" key="7">
    <source>
        <dbReference type="ARBA" id="ARBA00022889"/>
    </source>
</evidence>
<evidence type="ECO:0000256" key="4">
    <source>
        <dbReference type="ARBA" id="ARBA00022729"/>
    </source>
</evidence>
<name>A0ABD0KAU3_9CAEN</name>
<comment type="caution">
    <text evidence="15">The sequence shown here is derived from an EMBL/GenBank/DDBJ whole genome shotgun (WGS) entry which is preliminary data.</text>
</comment>
<feature type="domain" description="Cadherin" evidence="14">
    <location>
        <begin position="215"/>
        <end position="322"/>
    </location>
</feature>
<dbReference type="GO" id="GO:0005509">
    <property type="term" value="F:calcium ion binding"/>
    <property type="evidence" value="ECO:0007669"/>
    <property type="project" value="UniProtKB-UniRule"/>
</dbReference>
<feature type="domain" description="Cadherin" evidence="14">
    <location>
        <begin position="8"/>
        <end position="109"/>
    </location>
</feature>
<feature type="domain" description="Cadherin" evidence="14">
    <location>
        <begin position="110"/>
        <end position="214"/>
    </location>
</feature>
<evidence type="ECO:0000256" key="13">
    <source>
        <dbReference type="SAM" id="Phobius"/>
    </source>
</evidence>
<evidence type="ECO:0000256" key="9">
    <source>
        <dbReference type="ARBA" id="ARBA00023136"/>
    </source>
</evidence>
<protein>
    <recommendedName>
        <fullName evidence="14">Cadherin domain-containing protein</fullName>
    </recommendedName>
</protein>
<evidence type="ECO:0000256" key="1">
    <source>
        <dbReference type="ARBA" id="ARBA00004167"/>
    </source>
</evidence>
<proteinExistence type="predicted"/>
<dbReference type="FunFam" id="2.60.40.60:FF:000080">
    <property type="entry name" value="FAT atypical cadherin 1"/>
    <property type="match status" value="1"/>
</dbReference>
<keyword evidence="2" id="KW-0245">EGF-like domain</keyword>
<evidence type="ECO:0000256" key="10">
    <source>
        <dbReference type="ARBA" id="ARBA00023157"/>
    </source>
</evidence>
<dbReference type="InterPro" id="IPR039808">
    <property type="entry name" value="Cadherin"/>
</dbReference>
<dbReference type="InterPro" id="IPR002126">
    <property type="entry name" value="Cadherin-like_dom"/>
</dbReference>
<feature type="domain" description="Cadherin" evidence="14">
    <location>
        <begin position="1498"/>
        <end position="1607"/>
    </location>
</feature>
<accession>A0ABD0KAU3</accession>
<keyword evidence="7" id="KW-0130">Cell adhesion</keyword>
<sequence length="1874" mass="196729">PVFTYPDPSGSTTVSLDEGVPINTVVLTISTTAPATYTFVSVMDPTPATPVDKSGDLTLSTDTIRTAVVLNYEDTPSYTITVEATDGTGTTSATFVLQVNDLIDEDPALTAGSQQVDFDEEQPAFTPVPFALTVTDDDAGDTHTYSLSGSYTPLFTIDPNSGQILVTQKLDRDAAGATTVFDPLTVTVTDSGGRTGTIDLKVTLIDINDNVPVCTPGLVTASVAENTGAGHLLATLACNDIDDSPNGDIAAYTIFSGDDPTPNAKFTTNGPQIETTASTLDYETKTQYTLVIHITDNGASPQTGSATVIVEVTGENENDPVWGTFTPAGPPYTIPESAGLGTSVLTVTASDQDDGKDGEVEYILVSTTVAGTGTPVTGIFSLDTSSGQLATISSLDRDPPSGVAAYDVVVRAQDKGTTSRSVETTLTINIGDDNDNVPVLNPSAYTQTIQESAAKAGASVTQVTASDADQDGTGTLRYQIANGDPNSKFRIRSSGQLELNSDIEIDSPAMDDFYYVLIIEVSDKGVPAAPDRTGTGTVTVSIISENNNFPVFANPVPSASPNIAEDVPIGTTVVTVSATDKDIDDGVPQTVTYAIKSGNTNNDFNIDSVTGVVTTANTLDFETSPTSYTLQITATDNGNTPKTRLPIQQNHTLPVFYGTVTYLSAVLICYVFVSKVTTISCSDSDAGDSVSFSIVPIHPSFTVDANTGEVSTVQRLDYETATTETITVEVKDSLPTRKTSTVTLTVRVQPVNEFPPVFAPVTYNKVIAEDVPTGTSVVTVTATDSDKGALDGTIRYSIVAGNGPGAFTIDSVTGEITTTIIGLDRENAASHSLTVRASDDTPGAATERTADATVLITVQDANDNTPLCTPLNYQASIVEPSVVGAKVVTLTSTDDDEAGTPNATPDYVITGGDPSGVFTMSGADVTLAQVVDYDTATTTAYTLTVRVTDRGTPPLTSTCVVDVTIVAANESPPVTSVPNVSKTLSETTAIGTTVYDADSTDPDKDTGSTISYSITSGNTNDDFFCYPTTGVIVVWKRLDYDTPPQTYNLTVTSTDDGGLTASMWLHLTLTDENDQTPVFTKNVYSVSVKENVAIGTQVAAVSAKDTDTALAGVVTYTAVSGNGMAVFEVNPGTGAITTIATVDRELRDSYSLVVEAKDSGTPSLSSTVLVDISISDENDNPPRFTPDDFTVNIPEDAVVGTSVTTVFAADADSSASNNVFSYVLADNKFAVDSTTGEVTLTGSLDRETKAIHVLKVLAPDSGAPPQTGTATVTVIVDDINDKTPKIVGSYNPSVGEDAAIGTIVTTITASDDDTGDNARLTYTIPSGNTDGDFRIDADSGIIQVQNPLDRERTNEYQLVVHVADNGIPPRTATTTVTVTITDINDNRPVWASPSYAFHVSENVAAGFSVGTVTATDRDFGLNKALTYKVALFWTGNSAHFNLDPATGVITTATSLDREITPQYVALLRVTDNGTPKLSAEVNVTIAIDDLNDNEPIFLPIAYSATTIENEPVGTGIVTVTVTDADIGINQQITLSIDTSTAAGVRADTFLEVTSGTGVIAVKKVIDRETDASFTFTVLAVDGGFPAHTSSADVTIVVTDQNDNAPVFTQTYYNTEIAYSGQCTKSIVTVSATDADSGTNGEVSYYMVQSSNDHLFSVDSVSGVFSLQSGATAGSMYILQVSARDGGTPTQTAATPAKIRVDAMIPDNVIVTFKLGISVAALLAQEAAFLAECQVLVRQKYPTAVARLWCAETNSDGLADAHVYFLSDDSTESVANSNAAKYYVPTAEARSYFTTDPNGTPSSALSGIARIVRSPWSQWSPFDVRSVHPYAEPQEEWAQTAEGIAIITFSCILGTALLASAIYMSIRYCRQQKRA</sequence>
<keyword evidence="10" id="KW-1015">Disulfide bond</keyword>
<dbReference type="PROSITE" id="PS00232">
    <property type="entry name" value="CADHERIN_1"/>
    <property type="match status" value="7"/>
</dbReference>
<dbReference type="SUPFAM" id="SSF49313">
    <property type="entry name" value="Cadherin-like"/>
    <property type="match status" value="16"/>
</dbReference>
<dbReference type="FunFam" id="2.60.40.60:FF:000058">
    <property type="entry name" value="FAT atypical cadherin 3"/>
    <property type="match status" value="1"/>
</dbReference>
<dbReference type="Proteomes" id="UP001519460">
    <property type="component" value="Unassembled WGS sequence"/>
</dbReference>
<organism evidence="15 16">
    <name type="scientific">Batillaria attramentaria</name>
    <dbReference type="NCBI Taxonomy" id="370345"/>
    <lineage>
        <taxon>Eukaryota</taxon>
        <taxon>Metazoa</taxon>
        <taxon>Spiralia</taxon>
        <taxon>Lophotrochozoa</taxon>
        <taxon>Mollusca</taxon>
        <taxon>Gastropoda</taxon>
        <taxon>Caenogastropoda</taxon>
        <taxon>Sorbeoconcha</taxon>
        <taxon>Cerithioidea</taxon>
        <taxon>Batillariidae</taxon>
        <taxon>Batillaria</taxon>
    </lineage>
</organism>
<dbReference type="SMART" id="SM00112">
    <property type="entry name" value="CA"/>
    <property type="match status" value="16"/>
</dbReference>
<keyword evidence="5" id="KW-0677">Repeat</keyword>
<comment type="subcellular location">
    <subcellularLocation>
        <location evidence="1">Membrane</location>
        <topology evidence="1">Single-pass membrane protein</topology>
    </subcellularLocation>
</comment>
<evidence type="ECO:0000256" key="5">
    <source>
        <dbReference type="ARBA" id="ARBA00022737"/>
    </source>
</evidence>
<dbReference type="Gene3D" id="2.60.40.60">
    <property type="entry name" value="Cadherins"/>
    <property type="match status" value="16"/>
</dbReference>
<evidence type="ECO:0000256" key="12">
    <source>
        <dbReference type="PROSITE-ProRule" id="PRU00043"/>
    </source>
</evidence>
<dbReference type="PANTHER" id="PTHR24027">
    <property type="entry name" value="CADHERIN-23"/>
    <property type="match status" value="1"/>
</dbReference>
<feature type="domain" description="Cadherin" evidence="14">
    <location>
        <begin position="1286"/>
        <end position="1390"/>
    </location>
</feature>
<feature type="domain" description="Cadherin" evidence="14">
    <location>
        <begin position="326"/>
        <end position="440"/>
    </location>
</feature>
<dbReference type="PRINTS" id="PR00205">
    <property type="entry name" value="CADHERIN"/>
</dbReference>
<evidence type="ECO:0000313" key="16">
    <source>
        <dbReference type="Proteomes" id="UP001519460"/>
    </source>
</evidence>
<feature type="domain" description="Cadherin" evidence="14">
    <location>
        <begin position="563"/>
        <end position="758"/>
    </location>
</feature>
<keyword evidence="9 13" id="KW-0472">Membrane</keyword>
<dbReference type="PANTHER" id="PTHR24027:SF438">
    <property type="entry name" value="CADHERIN 23"/>
    <property type="match status" value="1"/>
</dbReference>
<dbReference type="InterPro" id="IPR015919">
    <property type="entry name" value="Cadherin-like_sf"/>
</dbReference>
<feature type="domain" description="Cadherin" evidence="14">
    <location>
        <begin position="983"/>
        <end position="1079"/>
    </location>
</feature>
<dbReference type="FunFam" id="2.60.40.60:FF:000020">
    <property type="entry name" value="Dachsous cadherin-related 1b"/>
    <property type="match status" value="3"/>
</dbReference>
<evidence type="ECO:0000256" key="6">
    <source>
        <dbReference type="ARBA" id="ARBA00022837"/>
    </source>
</evidence>
<evidence type="ECO:0000256" key="3">
    <source>
        <dbReference type="ARBA" id="ARBA00022692"/>
    </source>
</evidence>
<feature type="domain" description="Cadherin" evidence="14">
    <location>
        <begin position="1080"/>
        <end position="1184"/>
    </location>
</feature>
<keyword evidence="8 13" id="KW-1133">Transmembrane helix</keyword>
<feature type="domain" description="Cadherin" evidence="14">
    <location>
        <begin position="441"/>
        <end position="552"/>
    </location>
</feature>
<feature type="domain" description="Cadherin" evidence="14">
    <location>
        <begin position="1185"/>
        <end position="1286"/>
    </location>
</feature>
<dbReference type="FunFam" id="2.60.40.60:FF:000092">
    <property type="entry name" value="Protocadherin 8"/>
    <property type="match status" value="1"/>
</dbReference>
<dbReference type="GO" id="GO:0007155">
    <property type="term" value="P:cell adhesion"/>
    <property type="evidence" value="ECO:0007669"/>
    <property type="project" value="UniProtKB-KW"/>
</dbReference>
<feature type="transmembrane region" description="Helical" evidence="13">
    <location>
        <begin position="1842"/>
        <end position="1865"/>
    </location>
</feature>
<evidence type="ECO:0000313" key="15">
    <source>
        <dbReference type="EMBL" id="KAK7484130.1"/>
    </source>
</evidence>
<dbReference type="FunFam" id="2.60.40.60:FF:000116">
    <property type="entry name" value="Dachsous cadherin-related 2"/>
    <property type="match status" value="1"/>
</dbReference>
<dbReference type="PROSITE" id="PS50268">
    <property type="entry name" value="CADHERIN_2"/>
    <property type="match status" value="15"/>
</dbReference>
<feature type="domain" description="Cadherin" evidence="14">
    <location>
        <begin position="759"/>
        <end position="868"/>
    </location>
</feature>
<feature type="non-terminal residue" evidence="15">
    <location>
        <position position="1"/>
    </location>
</feature>
<feature type="domain" description="Cadherin" evidence="14">
    <location>
        <begin position="1391"/>
        <end position="1497"/>
    </location>
</feature>
<dbReference type="InterPro" id="IPR020894">
    <property type="entry name" value="Cadherin_CS"/>
</dbReference>
<reference evidence="15 16" key="1">
    <citation type="journal article" date="2023" name="Sci. Data">
        <title>Genome assembly of the Korean intertidal mud-creeper Batillaria attramentaria.</title>
        <authorList>
            <person name="Patra A.K."/>
            <person name="Ho P.T."/>
            <person name="Jun S."/>
            <person name="Lee S.J."/>
            <person name="Kim Y."/>
            <person name="Won Y.J."/>
        </authorList>
    </citation>
    <scope>NUCLEOTIDE SEQUENCE [LARGE SCALE GENOMIC DNA]</scope>
    <source>
        <strain evidence="15">Wonlab-2016</strain>
    </source>
</reference>
<keyword evidence="4" id="KW-0732">Signal</keyword>
<keyword evidence="16" id="KW-1185">Reference proteome</keyword>